<feature type="domain" description="STAND NTPase 4 small alpha/beta" evidence="1">
    <location>
        <begin position="587"/>
        <end position="642"/>
    </location>
</feature>
<accession>A0ABR9WX02</accession>
<evidence type="ECO:0000313" key="3">
    <source>
        <dbReference type="Proteomes" id="UP000607796"/>
    </source>
</evidence>
<dbReference type="RefSeq" id="WP_194133093.1">
    <property type="nucleotide sequence ID" value="NZ_JADFFK010000001.1"/>
</dbReference>
<comment type="caution">
    <text evidence="2">The sequence shown here is derived from an EMBL/GenBank/DDBJ whole genome shotgun (WGS) entry which is preliminary data.</text>
</comment>
<organism evidence="2 3">
    <name type="scientific">Salipiger mangrovisoli</name>
    <dbReference type="NCBI Taxonomy" id="2865933"/>
    <lineage>
        <taxon>Bacteria</taxon>
        <taxon>Pseudomonadati</taxon>
        <taxon>Pseudomonadota</taxon>
        <taxon>Alphaproteobacteria</taxon>
        <taxon>Rhodobacterales</taxon>
        <taxon>Roseobacteraceae</taxon>
        <taxon>Salipiger</taxon>
    </lineage>
</organism>
<keyword evidence="3" id="KW-1185">Reference proteome</keyword>
<evidence type="ECO:0000313" key="2">
    <source>
        <dbReference type="EMBL" id="MBE9635795.1"/>
    </source>
</evidence>
<evidence type="ECO:0000259" key="1">
    <source>
        <dbReference type="Pfam" id="PF24406"/>
    </source>
</evidence>
<protein>
    <submittedName>
        <fullName evidence="2">SIR2 family protein</fullName>
    </submittedName>
</protein>
<sequence>MMRIFDDVFPGNASVFAKLLEAMEQGEMLAFTGAGTSMPKFPSWPALVRTLITTAKTEGRISDLDAQALLEETTDLLYVVDEFVRAYGDAQARKKISNIFRANDCQTKAHELIASTSFSKFLTLNYDLGLESSMSSLLGAHIGSISGSQDAETLEWERKDAKLSIPPILHWHGHVNDVSSIILSGDDYQGYYREESKEDLLRGIFRNSRVLALGFGFSDPFVVNALESVMRPLSGETAHFAVVGVDVAKQFNAVLERRKFSVKYKMEVIFYPVDNAGPNPHEGLLKVLEVLSSRFPRSKKERGIVEDQPKRASTQVSYQSSLFSIGAKKIYCDPNLWEIDASCGSGVERNVPISEVVSSSQHIAISAPHEYGLTNVGRRIVDERNASGRRSIFKIAADLPKYRKKIEQDEEFSEFNGESEFSVVIDGFSSVDHQRLLRELTSTFPKVSLVVLQRNVFGSEDFNEELLELGFRRIHLRGLTRPNIREIVEVVASGVNTDTRSAIVEKVYSDLLQLCIPLTPSNVIIYASVLCRDGAFSPVSRLHIVERFIVEALARPSDAYSDAFNSENKVDLISKFAFQLFDENRSTFSLSEWREYCRQYKSDNFVDFQGVEILGDLKLGKIVSEEFGVYRFRYKMFFSYFVGHYISSRPEVLDTCLAEDRHFELDGLIEVLCGILADSSKVISRISLQLDRAFGDFYEKYPISGLDLHEQATWIISADEPKHWEELAKQIESGPANSSELDKLKSSIQAERRTDDQKISIMKFMASEKNVSMIGGALRTAVESSKSASGIVKLAAARSVLKVNKLAYEVATVFAPLIAEEKHFSWNGFTYVNLIEGPTEISKDSEEGSEVMLSMVTFALPVSISKGIATHFGSRKLGQLFLEISRTGSGSKYERLINFRLIITSKPAGWKQAAQNLIITFAKDDLYLRHMTEVAFDQFKNEINTESDRKVLKEIITFIRLRRDSKKKIPSKTDVKNALGKMDKAGIWSGY</sequence>
<dbReference type="EMBL" id="JADFFK010000001">
    <property type="protein sequence ID" value="MBE9635795.1"/>
    <property type="molecule type" value="Genomic_DNA"/>
</dbReference>
<dbReference type="Pfam" id="PF13289">
    <property type="entry name" value="SIR2_2"/>
    <property type="match status" value="1"/>
</dbReference>
<name>A0ABR9WX02_9RHOB</name>
<dbReference type="Pfam" id="PF24406">
    <property type="entry name" value="nSTAND_NTPase4"/>
    <property type="match status" value="1"/>
</dbReference>
<proteinExistence type="predicted"/>
<dbReference type="InterPro" id="IPR057123">
    <property type="entry name" value="STAND_NTPase4_dom"/>
</dbReference>
<reference evidence="2 3" key="1">
    <citation type="journal article" date="2021" name="Int. J. Syst. Evol. Microbiol.">
        <title>Salipiger mangrovisoli sp. nov., isolated from mangrove soil and the proposal for the reclassification of Paraphaeobacter pallidus as Salipiger pallidus comb. nov.</title>
        <authorList>
            <person name="Du J."/>
            <person name="Liu Y."/>
            <person name="Pei T."/>
            <person name="Deng M.R."/>
            <person name="Zhu H."/>
        </authorList>
    </citation>
    <scope>NUCLEOTIDE SEQUENCE [LARGE SCALE GENOMIC DNA]</scope>
    <source>
        <strain evidence="2 3">6D45A</strain>
    </source>
</reference>
<dbReference type="Proteomes" id="UP000607796">
    <property type="component" value="Unassembled WGS sequence"/>
</dbReference>
<gene>
    <name evidence="2" type="ORF">IQ782_02965</name>
</gene>